<keyword evidence="1" id="KW-0812">Transmembrane</keyword>
<evidence type="ECO:0000256" key="1">
    <source>
        <dbReference type="SAM" id="Phobius"/>
    </source>
</evidence>
<feature type="transmembrane region" description="Helical" evidence="1">
    <location>
        <begin position="37"/>
        <end position="56"/>
    </location>
</feature>
<protein>
    <submittedName>
        <fullName evidence="2">Uncharacterized protein</fullName>
    </submittedName>
</protein>
<feature type="transmembrane region" description="Helical" evidence="1">
    <location>
        <begin position="7"/>
        <end position="31"/>
    </location>
</feature>
<keyword evidence="3" id="KW-1185">Reference proteome</keyword>
<organism evidence="2 3">
    <name type="scientific">Corynebacterium pseudopelargi</name>
    <dbReference type="NCBI Taxonomy" id="2080757"/>
    <lineage>
        <taxon>Bacteria</taxon>
        <taxon>Bacillati</taxon>
        <taxon>Actinomycetota</taxon>
        <taxon>Actinomycetes</taxon>
        <taxon>Mycobacteriales</taxon>
        <taxon>Corynebacteriaceae</taxon>
        <taxon>Corynebacterium</taxon>
    </lineage>
</organism>
<dbReference type="Proteomes" id="UP000271426">
    <property type="component" value="Chromosome"/>
</dbReference>
<dbReference type="EMBL" id="CP033898">
    <property type="protein sequence ID" value="AZA09256.1"/>
    <property type="molecule type" value="Genomic_DNA"/>
</dbReference>
<evidence type="ECO:0000313" key="3">
    <source>
        <dbReference type="Proteomes" id="UP000271426"/>
    </source>
</evidence>
<keyword evidence="1" id="KW-1133">Transmembrane helix</keyword>
<name>A0A3G6IUA0_9CORY</name>
<sequence>MSNALRVGGAFVAVGAALFLLTLVQVLVQGWMVPFPVTWSFIAIVLAAGFLGAFATTDKRQPGSRAQVSALALAVGLVFLGRLLPQEPLMIWQQYWLPAYGLAAIACGLVIRRSTLR</sequence>
<proteinExistence type="predicted"/>
<gene>
    <name evidence="2" type="ORF">CPPEL_05685</name>
</gene>
<feature type="transmembrane region" description="Helical" evidence="1">
    <location>
        <begin position="91"/>
        <end position="111"/>
    </location>
</feature>
<dbReference type="KEGG" id="cpso:CPPEL_05685"/>
<accession>A0A3G6IUA0</accession>
<keyword evidence="1" id="KW-0472">Membrane</keyword>
<dbReference type="AlphaFoldDB" id="A0A3G6IUA0"/>
<dbReference type="RefSeq" id="WP_123960211.1">
    <property type="nucleotide sequence ID" value="NZ_CP033898.1"/>
</dbReference>
<dbReference type="OrthoDB" id="4421883at2"/>
<evidence type="ECO:0000313" key="2">
    <source>
        <dbReference type="EMBL" id="AZA09256.1"/>
    </source>
</evidence>
<feature type="transmembrane region" description="Helical" evidence="1">
    <location>
        <begin position="68"/>
        <end position="85"/>
    </location>
</feature>
<reference evidence="2 3" key="1">
    <citation type="submission" date="2018-11" db="EMBL/GenBank/DDBJ databases">
        <authorList>
            <person name="Kleinhagauer T."/>
            <person name="Glaeser S.P."/>
            <person name="Spergser J."/>
            <person name="Ruckert C."/>
            <person name="Kaempfer P."/>
            <person name="Busse H.-J."/>
        </authorList>
    </citation>
    <scope>NUCLEOTIDE SEQUENCE [LARGE SCALE GENOMIC DNA]</scope>
    <source>
        <strain evidence="2 3">812CH</strain>
    </source>
</reference>